<dbReference type="EMBL" id="REGN01013693">
    <property type="protein sequence ID" value="RMZ93585.1"/>
    <property type="molecule type" value="Genomic_DNA"/>
</dbReference>
<reference evidence="1 2" key="1">
    <citation type="journal article" date="2018" name="Sci. Rep.">
        <title>Genomic signatures of local adaptation to the degree of environmental predictability in rotifers.</title>
        <authorList>
            <person name="Franch-Gras L."/>
            <person name="Hahn C."/>
            <person name="Garcia-Roger E.M."/>
            <person name="Carmona M.J."/>
            <person name="Serra M."/>
            <person name="Gomez A."/>
        </authorList>
    </citation>
    <scope>NUCLEOTIDE SEQUENCE [LARGE SCALE GENOMIC DNA]</scope>
    <source>
        <strain evidence="1">HYR1</strain>
    </source>
</reference>
<gene>
    <name evidence="1" type="ORF">BpHYR1_016422</name>
</gene>
<dbReference type="Proteomes" id="UP000276133">
    <property type="component" value="Unassembled WGS sequence"/>
</dbReference>
<dbReference type="AlphaFoldDB" id="A0A3M7P3E7"/>
<comment type="caution">
    <text evidence="1">The sequence shown here is derived from an EMBL/GenBank/DDBJ whole genome shotgun (WGS) entry which is preliminary data.</text>
</comment>
<keyword evidence="2" id="KW-1185">Reference proteome</keyword>
<evidence type="ECO:0000313" key="2">
    <source>
        <dbReference type="Proteomes" id="UP000276133"/>
    </source>
</evidence>
<evidence type="ECO:0000313" key="1">
    <source>
        <dbReference type="EMBL" id="RMZ93585.1"/>
    </source>
</evidence>
<name>A0A3M7P3E7_BRAPC</name>
<proteinExistence type="predicted"/>
<protein>
    <submittedName>
        <fullName evidence="1">Uncharacterized protein</fullName>
    </submittedName>
</protein>
<accession>A0A3M7P3E7</accession>
<organism evidence="1 2">
    <name type="scientific">Brachionus plicatilis</name>
    <name type="common">Marine rotifer</name>
    <name type="synonym">Brachionus muelleri</name>
    <dbReference type="NCBI Taxonomy" id="10195"/>
    <lineage>
        <taxon>Eukaryota</taxon>
        <taxon>Metazoa</taxon>
        <taxon>Spiralia</taxon>
        <taxon>Gnathifera</taxon>
        <taxon>Rotifera</taxon>
        <taxon>Eurotatoria</taxon>
        <taxon>Monogononta</taxon>
        <taxon>Pseudotrocha</taxon>
        <taxon>Ploima</taxon>
        <taxon>Brachionidae</taxon>
        <taxon>Brachionus</taxon>
    </lineage>
</organism>
<sequence>MNRTLSAPSCPRTILDSYSSASEHSQQNLAISLTNSDTATENQAFEMSLNCGTNLDLNTKSFFKQAEKTDRNQVFKVLQCIECEKIDIEKYFIGCLPFRCIGHVLQLILKKVLNNCNSFQPSQLDELEENDPNSI</sequence>